<keyword evidence="3 5" id="KW-1133">Transmembrane helix</keyword>
<comment type="subcellular location">
    <subcellularLocation>
        <location evidence="1">Membrane</location>
        <topology evidence="1">Multi-pass membrane protein</topology>
    </subcellularLocation>
</comment>
<evidence type="ECO:0000256" key="5">
    <source>
        <dbReference type="SAM" id="Phobius"/>
    </source>
</evidence>
<feature type="transmembrane region" description="Helical" evidence="5">
    <location>
        <begin position="213"/>
        <end position="234"/>
    </location>
</feature>
<dbReference type="OrthoDB" id="5460483at2"/>
<organism evidence="7 8">
    <name type="scientific">Pseudooceanicola marinus</name>
    <dbReference type="NCBI Taxonomy" id="396013"/>
    <lineage>
        <taxon>Bacteria</taxon>
        <taxon>Pseudomonadati</taxon>
        <taxon>Pseudomonadota</taxon>
        <taxon>Alphaproteobacteria</taxon>
        <taxon>Rhodobacterales</taxon>
        <taxon>Paracoccaceae</taxon>
        <taxon>Pseudooceanicola</taxon>
    </lineage>
</organism>
<reference evidence="7 8" key="1">
    <citation type="submission" date="2017-03" db="EMBL/GenBank/DDBJ databases">
        <authorList>
            <person name="Afonso C.L."/>
            <person name="Miller P.J."/>
            <person name="Scott M.A."/>
            <person name="Spackman E."/>
            <person name="Goraichik I."/>
            <person name="Dimitrov K.M."/>
            <person name="Suarez D.L."/>
            <person name="Swayne D.E."/>
        </authorList>
    </citation>
    <scope>NUCLEOTIDE SEQUENCE [LARGE SCALE GENOMIC DNA]</scope>
    <source>
        <strain evidence="7 8">CECT 7751</strain>
    </source>
</reference>
<proteinExistence type="predicted"/>
<evidence type="ECO:0000256" key="1">
    <source>
        <dbReference type="ARBA" id="ARBA00004141"/>
    </source>
</evidence>
<feature type="transmembrane region" description="Helical" evidence="5">
    <location>
        <begin position="255"/>
        <end position="273"/>
    </location>
</feature>
<dbReference type="InterPro" id="IPR001898">
    <property type="entry name" value="SLC13A/DASS"/>
</dbReference>
<dbReference type="GO" id="GO:0005886">
    <property type="term" value="C:plasma membrane"/>
    <property type="evidence" value="ECO:0007669"/>
    <property type="project" value="TreeGrafter"/>
</dbReference>
<feature type="chain" id="PRO_5010885531" evidence="6">
    <location>
        <begin position="23"/>
        <end position="459"/>
    </location>
</feature>
<dbReference type="Pfam" id="PF00939">
    <property type="entry name" value="Na_sulph_symp"/>
    <property type="match status" value="1"/>
</dbReference>
<keyword evidence="4 5" id="KW-0472">Membrane</keyword>
<accession>A0A1X6YD09</accession>
<keyword evidence="6" id="KW-0732">Signal</keyword>
<evidence type="ECO:0000256" key="3">
    <source>
        <dbReference type="ARBA" id="ARBA00022989"/>
    </source>
</evidence>
<dbReference type="AlphaFoldDB" id="A0A1X6YD09"/>
<protein>
    <submittedName>
        <fullName evidence="7">Sodium-dependent dicarboxylate transporter SdcS</fullName>
    </submittedName>
</protein>
<feature type="transmembrane region" description="Helical" evidence="5">
    <location>
        <begin position="352"/>
        <end position="378"/>
    </location>
</feature>
<feature type="transmembrane region" description="Helical" evidence="5">
    <location>
        <begin position="116"/>
        <end position="145"/>
    </location>
</feature>
<feature type="signal peptide" evidence="6">
    <location>
        <begin position="1"/>
        <end position="22"/>
    </location>
</feature>
<feature type="transmembrane region" description="Helical" evidence="5">
    <location>
        <begin position="166"/>
        <end position="184"/>
    </location>
</feature>
<dbReference type="RefSeq" id="WP_085886459.1">
    <property type="nucleotide sequence ID" value="NZ_FWFN01000001.1"/>
</dbReference>
<feature type="transmembrane region" description="Helical" evidence="5">
    <location>
        <begin position="279"/>
        <end position="299"/>
    </location>
</feature>
<sequence>MTLFKNALVALIALLALTLALANPMGLPAVQARTLGLVLFTLSLWGTGVVPGYLASLTFLTGVVILELAPPEAAFSGFTSQAMWLIVSGFVIGEAIRSSGLGHRLAFAIGPHLSRSYGALLLGLMGLAMVLGFLMPSSLGRAVVLMPVGMALAERLGFDKGSNGRIGIALIIAFGSHMAGYGVLPSNIPNVVLAGSVERIYGLRLGYAEWLSLHYPVLGLLKGLVITWLVARLYPAQVADLGEASDETKPEESTARQLWLMAVLLATLGFWMTDTLHGISPAWIGMAASIVLLLPRVGFLAPPDFRRSSDFATLLFVSGALGLGAVVKDSGLGEVIAHAAVRLLPLAEGQDFLNYLSLSGLSMITGVFTTIPGVPAVLTSLAGELSEATGLTLDAVVMTQVVGFSTVIFPYQAGPLIVAMGLAGESLSHLLRMTLALTLVTVVALIPLNYLWWQVMGMF</sequence>
<dbReference type="Proteomes" id="UP000193963">
    <property type="component" value="Unassembled WGS sequence"/>
</dbReference>
<dbReference type="EMBL" id="FWFN01000001">
    <property type="protein sequence ID" value="SLN17697.1"/>
    <property type="molecule type" value="Genomic_DNA"/>
</dbReference>
<gene>
    <name evidence="7" type="primary">sdcS_2</name>
    <name evidence="7" type="ORF">PSM7751_00574</name>
</gene>
<evidence type="ECO:0000313" key="8">
    <source>
        <dbReference type="Proteomes" id="UP000193963"/>
    </source>
</evidence>
<evidence type="ECO:0000256" key="4">
    <source>
        <dbReference type="ARBA" id="ARBA00023136"/>
    </source>
</evidence>
<keyword evidence="8" id="KW-1185">Reference proteome</keyword>
<evidence type="ECO:0000256" key="6">
    <source>
        <dbReference type="SAM" id="SignalP"/>
    </source>
</evidence>
<evidence type="ECO:0000256" key="2">
    <source>
        <dbReference type="ARBA" id="ARBA00022692"/>
    </source>
</evidence>
<feature type="transmembrane region" description="Helical" evidence="5">
    <location>
        <begin position="42"/>
        <end position="66"/>
    </location>
</feature>
<keyword evidence="2 5" id="KW-0812">Transmembrane</keyword>
<dbReference type="GO" id="GO:0022857">
    <property type="term" value="F:transmembrane transporter activity"/>
    <property type="evidence" value="ECO:0007669"/>
    <property type="project" value="InterPro"/>
</dbReference>
<feature type="transmembrane region" description="Helical" evidence="5">
    <location>
        <begin position="73"/>
        <end position="96"/>
    </location>
</feature>
<feature type="transmembrane region" description="Helical" evidence="5">
    <location>
        <begin position="311"/>
        <end position="327"/>
    </location>
</feature>
<feature type="transmembrane region" description="Helical" evidence="5">
    <location>
        <begin position="431"/>
        <end position="453"/>
    </location>
</feature>
<dbReference type="PANTHER" id="PTHR10283">
    <property type="entry name" value="SOLUTE CARRIER FAMILY 13 MEMBER"/>
    <property type="match status" value="1"/>
</dbReference>
<name>A0A1X6YD09_9RHOB</name>
<evidence type="ECO:0000313" key="7">
    <source>
        <dbReference type="EMBL" id="SLN17697.1"/>
    </source>
</evidence>